<dbReference type="Pfam" id="PF00480">
    <property type="entry name" value="ROK"/>
    <property type="match status" value="1"/>
</dbReference>
<organism evidence="2 3">
    <name type="scientific">Sphingobacterium thalpophilum</name>
    <dbReference type="NCBI Taxonomy" id="259"/>
    <lineage>
        <taxon>Bacteria</taxon>
        <taxon>Pseudomonadati</taxon>
        <taxon>Bacteroidota</taxon>
        <taxon>Sphingobacteriia</taxon>
        <taxon>Sphingobacteriales</taxon>
        <taxon>Sphingobacteriaceae</taxon>
        <taxon>Sphingobacterium</taxon>
    </lineage>
</organism>
<evidence type="ECO:0000313" key="3">
    <source>
        <dbReference type="Proteomes" id="UP000308196"/>
    </source>
</evidence>
<dbReference type="InterPro" id="IPR043129">
    <property type="entry name" value="ATPase_NBD"/>
</dbReference>
<dbReference type="SUPFAM" id="SSF53067">
    <property type="entry name" value="Actin-like ATPase domain"/>
    <property type="match status" value="2"/>
</dbReference>
<dbReference type="RefSeq" id="WP_171019304.1">
    <property type="nucleotide sequence ID" value="NZ_CP158797.1"/>
</dbReference>
<proteinExistence type="inferred from homology"/>
<gene>
    <name evidence="2" type="primary">mlc_3</name>
    <name evidence="2" type="ORF">NCTC11429_02009</name>
</gene>
<evidence type="ECO:0000256" key="1">
    <source>
        <dbReference type="ARBA" id="ARBA00006479"/>
    </source>
</evidence>
<dbReference type="PROSITE" id="PS01125">
    <property type="entry name" value="ROK"/>
    <property type="match status" value="1"/>
</dbReference>
<dbReference type="EMBL" id="LR590484">
    <property type="protein sequence ID" value="VTR38276.1"/>
    <property type="molecule type" value="Genomic_DNA"/>
</dbReference>
<dbReference type="STRING" id="1123265.GCA_000686625_00877"/>
<dbReference type="PANTHER" id="PTHR18964:SF149">
    <property type="entry name" value="BIFUNCTIONAL UDP-N-ACETYLGLUCOSAMINE 2-EPIMERASE_N-ACETYLMANNOSAMINE KINASE"/>
    <property type="match status" value="1"/>
</dbReference>
<dbReference type="InterPro" id="IPR036390">
    <property type="entry name" value="WH_DNA-bd_sf"/>
</dbReference>
<reference evidence="2 3" key="1">
    <citation type="submission" date="2019-05" db="EMBL/GenBank/DDBJ databases">
        <authorList>
            <consortium name="Pathogen Informatics"/>
        </authorList>
    </citation>
    <scope>NUCLEOTIDE SEQUENCE [LARGE SCALE GENOMIC DNA]</scope>
    <source>
        <strain evidence="2 3">NCTC11429</strain>
    </source>
</reference>
<accession>A0A4U9UWF4</accession>
<name>A0A4U9UWF4_9SPHI</name>
<dbReference type="GeneID" id="78462743"/>
<protein>
    <submittedName>
        <fullName evidence="2">Making large colonies protein</fullName>
    </submittedName>
</protein>
<comment type="similarity">
    <text evidence="1">Belongs to the ROK (NagC/XylR) family.</text>
</comment>
<dbReference type="Gene3D" id="3.30.420.40">
    <property type="match status" value="2"/>
</dbReference>
<dbReference type="InterPro" id="IPR049874">
    <property type="entry name" value="ROK_cs"/>
</dbReference>
<dbReference type="PANTHER" id="PTHR18964">
    <property type="entry name" value="ROK (REPRESSOR, ORF, KINASE) FAMILY"/>
    <property type="match status" value="1"/>
</dbReference>
<dbReference type="KEGG" id="stha:NCTC11429_02009"/>
<dbReference type="InterPro" id="IPR036388">
    <property type="entry name" value="WH-like_DNA-bd_sf"/>
</dbReference>
<dbReference type="InterPro" id="IPR000600">
    <property type="entry name" value="ROK"/>
</dbReference>
<dbReference type="Proteomes" id="UP000308196">
    <property type="component" value="Chromosome"/>
</dbReference>
<dbReference type="AlphaFoldDB" id="A0A4U9UWF4"/>
<evidence type="ECO:0000313" key="2">
    <source>
        <dbReference type="EMBL" id="VTR38276.1"/>
    </source>
</evidence>
<sequence>MSIKFLSDLHDASYSGVAYKNILLKKEILTFFATKGPSTIPELSKELNISIPKINESINELIEDKLVQDNGKSTSGIGRKPNSYGLLPNAAFFVGVQVSHDHLSIVVMNMKKDIIATQEEIPYRMENNQESLQHICREINRFIATHQIQKDKILGVGINLSGRINYRTGYSYSFFNFYEDPLSKYFEQELQLRTYLENDSKALAYGEFSSGILKDEKDALFVNVDNGIGLGILINGKIYYGKSGFSGEFGHIPIFDNDIICRCGKKGCLETEASGFALRNRVIEALRNGATSVLTKKFSNLEDIRLTDIIMAAKKDDNLAIELINELGEKLGRGLATLINIFNPEIIIIGGILAKSEEYLMLPLKNAVNKFSLSIVNKDTKLAYSNNGERLAALGACLLIRDRLLSIID</sequence>
<dbReference type="SUPFAM" id="SSF46785">
    <property type="entry name" value="Winged helix' DNA-binding domain"/>
    <property type="match status" value="1"/>
</dbReference>
<dbReference type="Gene3D" id="1.10.10.10">
    <property type="entry name" value="Winged helix-like DNA-binding domain superfamily/Winged helix DNA-binding domain"/>
    <property type="match status" value="1"/>
</dbReference>